<protein>
    <submittedName>
        <fullName evidence="2">Uncharacterized protein</fullName>
    </submittedName>
</protein>
<dbReference type="OrthoDB" id="7027593at2"/>
<comment type="caution">
    <text evidence="2">The sequence shown here is derived from an EMBL/GenBank/DDBJ whole genome shotgun (WGS) entry which is preliminary data.</text>
</comment>
<dbReference type="PROSITE" id="PS51257">
    <property type="entry name" value="PROKAR_LIPOPROTEIN"/>
    <property type="match status" value="1"/>
</dbReference>
<dbReference type="AlphaFoldDB" id="A0A4R7B368"/>
<feature type="chain" id="PRO_5020232901" evidence="1">
    <location>
        <begin position="34"/>
        <end position="150"/>
    </location>
</feature>
<gene>
    <name evidence="2" type="ORF">DFP86_11153</name>
</gene>
<evidence type="ECO:0000313" key="3">
    <source>
        <dbReference type="Proteomes" id="UP000295611"/>
    </source>
</evidence>
<keyword evidence="3" id="KW-1185">Reference proteome</keyword>
<evidence type="ECO:0000313" key="2">
    <source>
        <dbReference type="EMBL" id="TDR76470.1"/>
    </source>
</evidence>
<reference evidence="2 3" key="1">
    <citation type="submission" date="2019-03" db="EMBL/GenBank/DDBJ databases">
        <title>Genomic Encyclopedia of Type Strains, Phase III (KMG-III): the genomes of soil and plant-associated and newly described type strains.</title>
        <authorList>
            <person name="Whitman W."/>
        </authorList>
    </citation>
    <scope>NUCLEOTIDE SEQUENCE [LARGE SCALE GENOMIC DNA]</scope>
    <source>
        <strain evidence="2 3">CECT 8976</strain>
    </source>
</reference>
<sequence length="150" mass="15833">MPIRFSSSRRLTGRLLVLALGCVAVLSGCSKPAASTEHAAAAATSAAPASRHVASALGDLASFRHISAEVSSLVDRGNLPAAKTRIRDLEIAWDSAEAGLKPRAPADWHQLDKAIDRALETLRADTPVQQASHAAMQNLLKTFDMLQGQA</sequence>
<dbReference type="Proteomes" id="UP000295611">
    <property type="component" value="Unassembled WGS sequence"/>
</dbReference>
<accession>A0A4R7B368</accession>
<dbReference type="EMBL" id="SNZP01000011">
    <property type="protein sequence ID" value="TDR76470.1"/>
    <property type="molecule type" value="Genomic_DNA"/>
</dbReference>
<keyword evidence="1" id="KW-0732">Signal</keyword>
<evidence type="ECO:0000256" key="1">
    <source>
        <dbReference type="SAM" id="SignalP"/>
    </source>
</evidence>
<organism evidence="2 3">
    <name type="scientific">Paludibacterium purpuratum</name>
    <dbReference type="NCBI Taxonomy" id="1144873"/>
    <lineage>
        <taxon>Bacteria</taxon>
        <taxon>Pseudomonadati</taxon>
        <taxon>Pseudomonadota</taxon>
        <taxon>Betaproteobacteria</taxon>
        <taxon>Neisseriales</taxon>
        <taxon>Chromobacteriaceae</taxon>
        <taxon>Paludibacterium</taxon>
    </lineage>
</organism>
<dbReference type="RefSeq" id="WP_133682161.1">
    <property type="nucleotide sequence ID" value="NZ_SNZP01000011.1"/>
</dbReference>
<name>A0A4R7B368_9NEIS</name>
<feature type="signal peptide" evidence="1">
    <location>
        <begin position="1"/>
        <end position="33"/>
    </location>
</feature>
<proteinExistence type="predicted"/>